<dbReference type="SUPFAM" id="SSF53335">
    <property type="entry name" value="S-adenosyl-L-methionine-dependent methyltransferases"/>
    <property type="match status" value="1"/>
</dbReference>
<accession>A0A1M5JW68</accession>
<dbReference type="AlphaFoldDB" id="A0A1M5JW68"/>
<dbReference type="PANTHER" id="PTHR34203:SF15">
    <property type="entry name" value="SLL1173 PROTEIN"/>
    <property type="match status" value="1"/>
</dbReference>
<dbReference type="STRING" id="1089305.SAMN05444148_0157"/>
<dbReference type="NCBIfam" id="TIGR01444">
    <property type="entry name" value="fkbM_fam"/>
    <property type="match status" value="1"/>
</dbReference>
<dbReference type="InterPro" id="IPR029063">
    <property type="entry name" value="SAM-dependent_MTases_sf"/>
</dbReference>
<dbReference type="PANTHER" id="PTHR34203">
    <property type="entry name" value="METHYLTRANSFERASE, FKBM FAMILY PROTEIN"/>
    <property type="match status" value="1"/>
</dbReference>
<dbReference type="InterPro" id="IPR052514">
    <property type="entry name" value="SAM-dependent_MTase"/>
</dbReference>
<dbReference type="Proteomes" id="UP000184522">
    <property type="component" value="Unassembled WGS sequence"/>
</dbReference>
<name>A0A1M5JW68_9FLAO</name>
<dbReference type="EMBL" id="FQWS01000001">
    <property type="protein sequence ID" value="SHG44530.1"/>
    <property type="molecule type" value="Genomic_DNA"/>
</dbReference>
<dbReference type="OrthoDB" id="9812600at2"/>
<evidence type="ECO:0000259" key="1">
    <source>
        <dbReference type="Pfam" id="PF05050"/>
    </source>
</evidence>
<sequence>MKKAFKYFKKNLKSKKRKKLLGPHAKGIIYDSANGIIAVPIEDIGVGRSLGFEGSWDLEEINMLSEYLTKDDVVYVVGTHVGTLLIPISKQVKEVVGYEANEDTFWYIEMNLALNRIKNAQLFNNAVGNEKKIVTFYQNTVNSGGSKIAPKTDNIMYNHDNPNKVDVQMIALDEHIPENNLAKPTAMLMDIEGAEYYALQGMKNTIKDLRFLYVEYVPHHLKNISNVSNQEFLELITPHFTKATFARSKKVINYNDNPKELSDYLDELMKNNKADDIVFSK</sequence>
<reference evidence="3" key="1">
    <citation type="submission" date="2016-11" db="EMBL/GenBank/DDBJ databases">
        <authorList>
            <person name="Varghese N."/>
            <person name="Submissions S."/>
        </authorList>
    </citation>
    <scope>NUCLEOTIDE SEQUENCE [LARGE SCALE GENOMIC DNA]</scope>
    <source>
        <strain evidence="3">DSM 25330</strain>
    </source>
</reference>
<dbReference type="RefSeq" id="WP_073081713.1">
    <property type="nucleotide sequence ID" value="NZ_FQWS01000001.1"/>
</dbReference>
<dbReference type="Gene3D" id="3.40.50.150">
    <property type="entry name" value="Vaccinia Virus protein VP39"/>
    <property type="match status" value="1"/>
</dbReference>
<gene>
    <name evidence="2" type="ORF">SAMN05444148_0157</name>
</gene>
<evidence type="ECO:0000313" key="2">
    <source>
        <dbReference type="EMBL" id="SHG44530.1"/>
    </source>
</evidence>
<dbReference type="Pfam" id="PF05050">
    <property type="entry name" value="Methyltransf_21"/>
    <property type="match status" value="1"/>
</dbReference>
<keyword evidence="3" id="KW-1185">Reference proteome</keyword>
<proteinExistence type="predicted"/>
<keyword evidence="2" id="KW-0808">Transferase</keyword>
<evidence type="ECO:0000313" key="3">
    <source>
        <dbReference type="Proteomes" id="UP000184522"/>
    </source>
</evidence>
<dbReference type="GO" id="GO:0008168">
    <property type="term" value="F:methyltransferase activity"/>
    <property type="evidence" value="ECO:0007669"/>
    <property type="project" value="UniProtKB-KW"/>
</dbReference>
<protein>
    <submittedName>
        <fullName evidence="2">Methyltransferase, FkbM family</fullName>
    </submittedName>
</protein>
<dbReference type="InterPro" id="IPR006342">
    <property type="entry name" value="FkbM_mtfrase"/>
</dbReference>
<feature type="domain" description="Methyltransferase FkbM" evidence="1">
    <location>
        <begin position="78"/>
        <end position="216"/>
    </location>
</feature>
<organism evidence="2 3">
    <name type="scientific">Winogradskyella jejuensis</name>
    <dbReference type="NCBI Taxonomy" id="1089305"/>
    <lineage>
        <taxon>Bacteria</taxon>
        <taxon>Pseudomonadati</taxon>
        <taxon>Bacteroidota</taxon>
        <taxon>Flavobacteriia</taxon>
        <taxon>Flavobacteriales</taxon>
        <taxon>Flavobacteriaceae</taxon>
        <taxon>Winogradskyella</taxon>
    </lineage>
</organism>
<dbReference type="GO" id="GO:0032259">
    <property type="term" value="P:methylation"/>
    <property type="evidence" value="ECO:0007669"/>
    <property type="project" value="UniProtKB-KW"/>
</dbReference>
<keyword evidence="2" id="KW-0489">Methyltransferase</keyword>